<keyword evidence="1" id="KW-0328">Glycosyltransferase</keyword>
<organism evidence="4 5">
    <name type="scientific">Virgisporangium aliadipatigenens</name>
    <dbReference type="NCBI Taxonomy" id="741659"/>
    <lineage>
        <taxon>Bacteria</taxon>
        <taxon>Bacillati</taxon>
        <taxon>Actinomycetota</taxon>
        <taxon>Actinomycetes</taxon>
        <taxon>Micromonosporales</taxon>
        <taxon>Micromonosporaceae</taxon>
        <taxon>Virgisporangium</taxon>
    </lineage>
</organism>
<dbReference type="Proteomes" id="UP000619260">
    <property type="component" value="Unassembled WGS sequence"/>
</dbReference>
<dbReference type="AlphaFoldDB" id="A0A8J3YPI7"/>
<dbReference type="Gene3D" id="3.40.50.2000">
    <property type="entry name" value="Glycogen Phosphorylase B"/>
    <property type="match status" value="2"/>
</dbReference>
<name>A0A8J3YPI7_9ACTN</name>
<dbReference type="SUPFAM" id="SSF53756">
    <property type="entry name" value="UDP-Glycosyltransferase/glycogen phosphorylase"/>
    <property type="match status" value="1"/>
</dbReference>
<evidence type="ECO:0000256" key="2">
    <source>
        <dbReference type="ARBA" id="ARBA00022679"/>
    </source>
</evidence>
<evidence type="ECO:0000259" key="3">
    <source>
        <dbReference type="Pfam" id="PF13439"/>
    </source>
</evidence>
<comment type="caution">
    <text evidence="4">The sequence shown here is derived from an EMBL/GenBank/DDBJ whole genome shotgun (WGS) entry which is preliminary data.</text>
</comment>
<feature type="domain" description="Glycosyltransferase subfamily 4-like N-terminal" evidence="3">
    <location>
        <begin position="28"/>
        <end position="178"/>
    </location>
</feature>
<evidence type="ECO:0000313" key="4">
    <source>
        <dbReference type="EMBL" id="GIJ48112.1"/>
    </source>
</evidence>
<protein>
    <submittedName>
        <fullName evidence="4">Glycosyl transferase</fullName>
    </submittedName>
</protein>
<keyword evidence="5" id="KW-1185">Reference proteome</keyword>
<dbReference type="Pfam" id="PF13439">
    <property type="entry name" value="Glyco_transf_4"/>
    <property type="match status" value="1"/>
</dbReference>
<dbReference type="RefSeq" id="WP_203901612.1">
    <property type="nucleotide sequence ID" value="NZ_BOPF01000019.1"/>
</dbReference>
<dbReference type="EMBL" id="BOPF01000019">
    <property type="protein sequence ID" value="GIJ48112.1"/>
    <property type="molecule type" value="Genomic_DNA"/>
</dbReference>
<dbReference type="GO" id="GO:0016757">
    <property type="term" value="F:glycosyltransferase activity"/>
    <property type="evidence" value="ECO:0007669"/>
    <property type="project" value="UniProtKB-KW"/>
</dbReference>
<gene>
    <name evidence="4" type="ORF">Val02_49980</name>
</gene>
<dbReference type="Pfam" id="PF13692">
    <property type="entry name" value="Glyco_trans_1_4"/>
    <property type="match status" value="1"/>
</dbReference>
<sequence>MMAATTAGLRVRLAIVSPYPPRQCAVSAYTQELVRALAVAAPQITVSLWSVDSTPVADHRPDVAGVIPAADLSGYRRAAQKLIRIGADAVLVVHEPGPHARHLLGLTAELTRAGVPYLIAPHELRWSVRPDQADTIAALCREAAGVVVLSEAAEKLVLAARMAPPERIAVIPYGVPPELTRPPSSDVDVRPELAYLLADRAPGPLLVTTGPVHPGRGVDVAVATLPLLVRRFPGIRYVVAGADDDLNAPLPGARYRAVLRRAAAARGIDERLHLLDAALAPPETALLLHAASVAVLPDLDPGITSSAPLVDALAAGLPVVTTAHPFARETSGRAPGHLVPVPPANPEALAEAVGDVLDKARRRHSPNRETDTSVTSAEHLAGLVHFVLLHRRHAGRTTGARATHR</sequence>
<proteinExistence type="predicted"/>
<dbReference type="InterPro" id="IPR028098">
    <property type="entry name" value="Glyco_trans_4-like_N"/>
</dbReference>
<reference evidence="4" key="1">
    <citation type="submission" date="2021-01" db="EMBL/GenBank/DDBJ databases">
        <title>Whole genome shotgun sequence of Virgisporangium aliadipatigenens NBRC 105644.</title>
        <authorList>
            <person name="Komaki H."/>
            <person name="Tamura T."/>
        </authorList>
    </citation>
    <scope>NUCLEOTIDE SEQUENCE</scope>
    <source>
        <strain evidence="4">NBRC 105644</strain>
    </source>
</reference>
<dbReference type="PANTHER" id="PTHR12526">
    <property type="entry name" value="GLYCOSYLTRANSFERASE"/>
    <property type="match status" value="1"/>
</dbReference>
<evidence type="ECO:0000313" key="5">
    <source>
        <dbReference type="Proteomes" id="UP000619260"/>
    </source>
</evidence>
<keyword evidence="2 4" id="KW-0808">Transferase</keyword>
<accession>A0A8J3YPI7</accession>
<evidence type="ECO:0000256" key="1">
    <source>
        <dbReference type="ARBA" id="ARBA00022676"/>
    </source>
</evidence>